<gene>
    <name evidence="3" type="ORF">AS180_02785</name>
</gene>
<dbReference type="SUPFAM" id="SSF52091">
    <property type="entry name" value="SpoIIaa-like"/>
    <property type="match status" value="1"/>
</dbReference>
<dbReference type="EMBL" id="LNQP01000005">
    <property type="protein sequence ID" value="KSU89488.1"/>
    <property type="molecule type" value="Genomic_DNA"/>
</dbReference>
<evidence type="ECO:0000256" key="1">
    <source>
        <dbReference type="ARBA" id="ARBA00022553"/>
    </source>
</evidence>
<dbReference type="Proteomes" id="UP000053681">
    <property type="component" value="Unassembled WGS sequence"/>
</dbReference>
<name>A0A0V8JS63_9BACI</name>
<accession>A0A0V8JS63</accession>
<dbReference type="InterPro" id="IPR036513">
    <property type="entry name" value="STAS_dom_sf"/>
</dbReference>
<comment type="caution">
    <text evidence="3">The sequence shown here is derived from an EMBL/GenBank/DDBJ whole genome shotgun (WGS) entry which is preliminary data.</text>
</comment>
<dbReference type="CDD" id="cd07041">
    <property type="entry name" value="STAS_RsbR_RsbS_like"/>
    <property type="match status" value="1"/>
</dbReference>
<protein>
    <submittedName>
        <fullName evidence="3">RsbT co-antagonist protein RsbRB</fullName>
    </submittedName>
</protein>
<reference evidence="3 4" key="1">
    <citation type="submission" date="2015-11" db="EMBL/GenBank/DDBJ databases">
        <title>Bacillus caseinolyticus sp nov.</title>
        <authorList>
            <person name="Dastager S.G."/>
            <person name="Mawlankar R."/>
        </authorList>
    </citation>
    <scope>NUCLEOTIDE SEQUENCE [LARGE SCALE GENOMIC DNA]</scope>
    <source>
        <strain evidence="3 4">SGD-V-76</strain>
    </source>
</reference>
<dbReference type="Pfam" id="PF01740">
    <property type="entry name" value="STAS"/>
    <property type="match status" value="1"/>
</dbReference>
<feature type="domain" description="STAS" evidence="2">
    <location>
        <begin position="167"/>
        <end position="278"/>
    </location>
</feature>
<dbReference type="InterPro" id="IPR051932">
    <property type="entry name" value="Bact_StressResp_Reg"/>
</dbReference>
<dbReference type="AlphaFoldDB" id="A0A0V8JS63"/>
<evidence type="ECO:0000313" key="3">
    <source>
        <dbReference type="EMBL" id="KSU89488.1"/>
    </source>
</evidence>
<dbReference type="InterPro" id="IPR002645">
    <property type="entry name" value="STAS_dom"/>
</dbReference>
<dbReference type="PROSITE" id="PS50801">
    <property type="entry name" value="STAS"/>
    <property type="match status" value="1"/>
</dbReference>
<organism evidence="3 4">
    <name type="scientific">Priestia veravalensis</name>
    <dbReference type="NCBI Taxonomy" id="1414648"/>
    <lineage>
        <taxon>Bacteria</taxon>
        <taxon>Bacillati</taxon>
        <taxon>Bacillota</taxon>
        <taxon>Bacilli</taxon>
        <taxon>Bacillales</taxon>
        <taxon>Bacillaceae</taxon>
        <taxon>Priestia</taxon>
    </lineage>
</organism>
<dbReference type="Gene3D" id="3.30.750.24">
    <property type="entry name" value="STAS domain"/>
    <property type="match status" value="1"/>
</dbReference>
<evidence type="ECO:0000313" key="4">
    <source>
        <dbReference type="Proteomes" id="UP000053681"/>
    </source>
</evidence>
<sequence>MHRNHKLYHFLVERTWSLTENWYESLDKENSLGVYASNDPLVIDKVKQQNHEFHIRFCKVFDNNESSEQFSIHFDEWINSISKDEEHLNTPIDVILHEFFVTQNQYLDLIEEFVRTSSETYSQETINRWNRVVIKNFNYVMTVFTREYHAHSQLRLKAQQELIIELSSPIISLSSSLALLPIVGEIDTDRARFILENTLNQCVDKGIRHLLLDLSGVVIIDTMVAHQIFQLIESLSLIGVKATLSGIRPEIAQTAIQIGIDFSKTSIVSSLEQAIATSKTY</sequence>
<evidence type="ECO:0000259" key="2">
    <source>
        <dbReference type="PROSITE" id="PS50801"/>
    </source>
</evidence>
<dbReference type="PANTHER" id="PTHR33745:SF3">
    <property type="entry name" value="RSBT CO-ANTAGONIST PROTEIN RSBRC"/>
    <property type="match status" value="1"/>
</dbReference>
<dbReference type="RefSeq" id="WP_062686326.1">
    <property type="nucleotide sequence ID" value="NZ_KQ758628.1"/>
</dbReference>
<proteinExistence type="predicted"/>
<dbReference type="PANTHER" id="PTHR33745">
    <property type="entry name" value="RSBT ANTAGONIST PROTEIN RSBS-RELATED"/>
    <property type="match status" value="1"/>
</dbReference>
<keyword evidence="1" id="KW-0597">Phosphoprotein</keyword>
<keyword evidence="4" id="KW-1185">Reference proteome</keyword>